<evidence type="ECO:0000256" key="1">
    <source>
        <dbReference type="SAM" id="MobiDB-lite"/>
    </source>
</evidence>
<sequence length="451" mass="49012">MSDISVTCVASNVEQRLTNPTITCNSGSTGIKETTNTIHSISKGSINTKYGVINKVNEVSKKLSFKKNSSDKNVSDIDITIASTPIRRPSQIASLWSHSDSSRNVNQISQLSDNAVAEDVPQAVNNAEKDQLYSDDCFITGEDLNTSPDTLLHSALALNTTINQLIDTDKPQSNKTSMSTGGIEVAFRDSTVRTNEDSFEVSDLHDPHRLNVMAARNLHKVRENPGAHSFTKTRNIGESLDRQGCSGKDSQTDQTPPCEDEPLKLPSKSAEISSVLPVRQGAGEASGSVEHSDSSFTSSTQISSTMINCFVSLEKLSELDKQLAISTDSDTIVTVHSLITSPLNNSATRTLSQTSTERNKTGPKTDRLNNAVTSSLEETTRASHRSSLRSKCLFVNNSKSKKSNRIKYQRNSQTNDQTSVTPCKNAVGIRKADREEGQNLEMDSQGEVTVP</sequence>
<reference evidence="2 3" key="1">
    <citation type="journal article" date="2021" name="Elife">
        <title>Chloroplast acquisition without the gene transfer in kleptoplastic sea slugs, Plakobranchus ocellatus.</title>
        <authorList>
            <person name="Maeda T."/>
            <person name="Takahashi S."/>
            <person name="Yoshida T."/>
            <person name="Shimamura S."/>
            <person name="Takaki Y."/>
            <person name="Nagai Y."/>
            <person name="Toyoda A."/>
            <person name="Suzuki Y."/>
            <person name="Arimoto A."/>
            <person name="Ishii H."/>
            <person name="Satoh N."/>
            <person name="Nishiyama T."/>
            <person name="Hasebe M."/>
            <person name="Maruyama T."/>
            <person name="Minagawa J."/>
            <person name="Obokata J."/>
            <person name="Shigenobu S."/>
        </authorList>
    </citation>
    <scope>NUCLEOTIDE SEQUENCE [LARGE SCALE GENOMIC DNA]</scope>
</reference>
<dbReference type="EMBL" id="BMAT01004903">
    <property type="protein sequence ID" value="GFR82632.1"/>
    <property type="molecule type" value="Genomic_DNA"/>
</dbReference>
<organism evidence="2 3">
    <name type="scientific">Elysia marginata</name>
    <dbReference type="NCBI Taxonomy" id="1093978"/>
    <lineage>
        <taxon>Eukaryota</taxon>
        <taxon>Metazoa</taxon>
        <taxon>Spiralia</taxon>
        <taxon>Lophotrochozoa</taxon>
        <taxon>Mollusca</taxon>
        <taxon>Gastropoda</taxon>
        <taxon>Heterobranchia</taxon>
        <taxon>Euthyneura</taxon>
        <taxon>Panpulmonata</taxon>
        <taxon>Sacoglossa</taxon>
        <taxon>Placobranchoidea</taxon>
        <taxon>Plakobranchidae</taxon>
        <taxon>Elysia</taxon>
    </lineage>
</organism>
<feature type="compositionally biased region" description="Basic and acidic residues" evidence="1">
    <location>
        <begin position="357"/>
        <end position="367"/>
    </location>
</feature>
<name>A0AAV4GAI2_9GAST</name>
<protein>
    <submittedName>
        <fullName evidence="2">Uncharacterized protein</fullName>
    </submittedName>
</protein>
<feature type="compositionally biased region" description="Polar residues" evidence="1">
    <location>
        <begin position="346"/>
        <end position="356"/>
    </location>
</feature>
<evidence type="ECO:0000313" key="2">
    <source>
        <dbReference type="EMBL" id="GFR82632.1"/>
    </source>
</evidence>
<feature type="region of interest" description="Disordered" evidence="1">
    <location>
        <begin position="401"/>
        <end position="451"/>
    </location>
</feature>
<proteinExistence type="predicted"/>
<comment type="caution">
    <text evidence="2">The sequence shown here is derived from an EMBL/GenBank/DDBJ whole genome shotgun (WGS) entry which is preliminary data.</text>
</comment>
<feature type="region of interest" description="Disordered" evidence="1">
    <location>
        <begin position="279"/>
        <end position="298"/>
    </location>
</feature>
<feature type="compositionally biased region" description="Polar residues" evidence="1">
    <location>
        <begin position="409"/>
        <end position="422"/>
    </location>
</feature>
<evidence type="ECO:0000313" key="3">
    <source>
        <dbReference type="Proteomes" id="UP000762676"/>
    </source>
</evidence>
<accession>A0AAV4GAI2</accession>
<gene>
    <name evidence="2" type="ORF">ElyMa_002367500</name>
</gene>
<dbReference type="AlphaFoldDB" id="A0AAV4GAI2"/>
<feature type="region of interest" description="Disordered" evidence="1">
    <location>
        <begin position="346"/>
        <end position="368"/>
    </location>
</feature>
<feature type="region of interest" description="Disordered" evidence="1">
    <location>
        <begin position="223"/>
        <end position="270"/>
    </location>
</feature>
<dbReference type="Proteomes" id="UP000762676">
    <property type="component" value="Unassembled WGS sequence"/>
</dbReference>
<keyword evidence="3" id="KW-1185">Reference proteome</keyword>